<evidence type="ECO:0000313" key="1">
    <source>
        <dbReference type="EMBL" id="SMG51480.1"/>
    </source>
</evidence>
<dbReference type="STRING" id="561720.SAMN06275492_15614"/>
<dbReference type="EMBL" id="FXBB01000056">
    <property type="protein sequence ID" value="SMG51480.1"/>
    <property type="molecule type" value="Genomic_DNA"/>
</dbReference>
<sequence length="98" mass="11722">MKTLSVNRDDLVAAIEKERIRRHMVDYLEYVHRGKWQSARHLKLVCQKLEEVERGECKRLMIFMPPRHGKSMTVTETFPSWFIGKNPSRRVIEVSHSW</sequence>
<protein>
    <submittedName>
        <fullName evidence="1">Uncharacterized protein</fullName>
    </submittedName>
</protein>
<reference evidence="2" key="1">
    <citation type="submission" date="2017-04" db="EMBL/GenBank/DDBJ databases">
        <authorList>
            <person name="Varghese N."/>
            <person name="Submissions S."/>
        </authorList>
    </citation>
    <scope>NUCLEOTIDE SEQUENCE [LARGE SCALE GENOMIC DNA]</scope>
    <source>
        <strain evidence="2">USBA 82</strain>
    </source>
</reference>
<evidence type="ECO:0000313" key="2">
    <source>
        <dbReference type="Proteomes" id="UP000193355"/>
    </source>
</evidence>
<dbReference type="RefSeq" id="WP_200806687.1">
    <property type="nucleotide sequence ID" value="NZ_FXBB01000056.1"/>
</dbReference>
<proteinExistence type="predicted"/>
<keyword evidence="2" id="KW-1185">Reference proteome</keyword>
<dbReference type="AlphaFoldDB" id="A0A1X7LCQ3"/>
<name>A0A1X7LCQ3_9BACT</name>
<accession>A0A1X7LCQ3</accession>
<dbReference type="Proteomes" id="UP000193355">
    <property type="component" value="Unassembled WGS sequence"/>
</dbReference>
<gene>
    <name evidence="1" type="ORF">SAMN06275492_15614</name>
</gene>
<organism evidence="1 2">
    <name type="scientific">Dethiosulfovibrio salsuginis</name>
    <dbReference type="NCBI Taxonomy" id="561720"/>
    <lineage>
        <taxon>Bacteria</taxon>
        <taxon>Thermotogati</taxon>
        <taxon>Synergistota</taxon>
        <taxon>Synergistia</taxon>
        <taxon>Synergistales</taxon>
        <taxon>Dethiosulfovibrionaceae</taxon>
        <taxon>Dethiosulfovibrio</taxon>
    </lineage>
</organism>